<keyword evidence="3" id="KW-1185">Reference proteome</keyword>
<dbReference type="InterPro" id="IPR046433">
    <property type="entry name" value="ActCoA_hydro"/>
</dbReference>
<reference evidence="2 3" key="1">
    <citation type="journal article" date="2014" name="Antonie Van Leeuwenhoek">
        <title>Roseivivax atlanticus sp. nov., isolated from surface seawater of the Atlantic Ocean.</title>
        <authorList>
            <person name="Li G."/>
            <person name="Lai Q."/>
            <person name="Liu X."/>
            <person name="Sun F."/>
            <person name="Shao Z."/>
        </authorList>
    </citation>
    <scope>NUCLEOTIDE SEQUENCE [LARGE SCALE GENOMIC DNA]</scope>
    <source>
        <strain evidence="2 3">22II-s10s</strain>
    </source>
</reference>
<dbReference type="Gene3D" id="3.40.1080.10">
    <property type="entry name" value="Glutaconate Coenzyme A-transferase"/>
    <property type="match status" value="1"/>
</dbReference>
<evidence type="ECO:0000313" key="2">
    <source>
        <dbReference type="EMBL" id="ETW11571.1"/>
    </source>
</evidence>
<dbReference type="eggNOG" id="COG0427">
    <property type="taxonomic scope" value="Bacteria"/>
</dbReference>
<dbReference type="Gene3D" id="3.40.1080.20">
    <property type="entry name" value="Acetyl-CoA hydrolase/transferase C-terminal domain"/>
    <property type="match status" value="1"/>
</dbReference>
<dbReference type="STRING" id="1379903.ATO8_16690"/>
<gene>
    <name evidence="2" type="ORF">ATO8_16690</name>
</gene>
<dbReference type="GO" id="GO:0006083">
    <property type="term" value="P:acetate metabolic process"/>
    <property type="evidence" value="ECO:0007669"/>
    <property type="project" value="InterPro"/>
</dbReference>
<accession>W4HHE1</accession>
<evidence type="ECO:0000259" key="1">
    <source>
        <dbReference type="Pfam" id="PF13336"/>
    </source>
</evidence>
<dbReference type="InterPro" id="IPR037171">
    <property type="entry name" value="NagB/RpiA_transferase-like"/>
</dbReference>
<dbReference type="GO" id="GO:0008775">
    <property type="term" value="F:acetate CoA-transferase activity"/>
    <property type="evidence" value="ECO:0007669"/>
    <property type="project" value="InterPro"/>
</dbReference>
<feature type="domain" description="Acetyl-CoA hydrolase/transferase C-terminal" evidence="1">
    <location>
        <begin position="327"/>
        <end position="487"/>
    </location>
</feature>
<evidence type="ECO:0000313" key="3">
    <source>
        <dbReference type="Proteomes" id="UP000019063"/>
    </source>
</evidence>
<dbReference type="Pfam" id="PF13336">
    <property type="entry name" value="AcetylCoA_hyd_C"/>
    <property type="match status" value="1"/>
</dbReference>
<dbReference type="Gene3D" id="3.30.750.70">
    <property type="entry name" value="4-hydroxybutyrate coenzyme like domains"/>
    <property type="match status" value="1"/>
</dbReference>
<sequence length="605" mass="66452">MDDADAVAKEIVRRLGNDIRVGLPLGLGKPVTLVNALTRLAAETPDLRVSIFTALTLERPAPSSDMQRRFLEPAMDRLFGRYPQLDYADMLRNGTLPPNVEVREFFFLAGRWLGVDEAQRNYVSVNYSHARDVLLAQRPNLILHLVARNGDRLSVSSNPDITADLMEMRRDGRLDALFAGEVNPELPFMEGPAAFPATEADILYDPAEPFELFSAVKQPVDDASHAIGLHVSRMVPDAGTLQIGIGTIGDAVAQALLLRERGEIRPIHAASPFPDDGFREDGPFEAGLYAVTEMLVDGLLQLFKAGIIRREVDGAAIHAGFFVESRDFYRQLRDMAPDQRARISMAPVSFTNTLLGDEHGKRTARTNARFVNSTMKVSLLGAAVSDTKSDGQVVSGVGGQHDFVAQAHALSDGRSVITLPATRRGSGGVESNIVWTQSNETVPRHLRDIVVTEYGIADLLGKSDAEVISALLEIADSRFQDELLEQAKEAGKIPREHEVSPRRRANSPETVSTWLRPFRDGPLPDFPFGSDFDDIERRLLPALAMLKEAASSRRAMLRLAVQGWRSRAHHAEALDRMGLAKPDSLRLTFESAVLAGCLRNTETSS</sequence>
<proteinExistence type="predicted"/>
<dbReference type="InterPro" id="IPR038460">
    <property type="entry name" value="AcetylCoA_hyd_C_sf"/>
</dbReference>
<comment type="caution">
    <text evidence="2">The sequence shown here is derived from an EMBL/GenBank/DDBJ whole genome shotgun (WGS) entry which is preliminary data.</text>
</comment>
<dbReference type="AlphaFoldDB" id="W4HHE1"/>
<protein>
    <recommendedName>
        <fullName evidence="1">Acetyl-CoA hydrolase/transferase C-terminal domain-containing protein</fullName>
    </recommendedName>
</protein>
<dbReference type="EMBL" id="AQQW01000011">
    <property type="protein sequence ID" value="ETW11571.1"/>
    <property type="molecule type" value="Genomic_DNA"/>
</dbReference>
<dbReference type="PATRIC" id="fig|1317118.6.peg.3436"/>
<dbReference type="PANTHER" id="PTHR21432:SF20">
    <property type="entry name" value="ACETYL-COA HYDROLASE"/>
    <property type="match status" value="1"/>
</dbReference>
<dbReference type="InterPro" id="IPR026888">
    <property type="entry name" value="AcetylCoA_hyd_C"/>
</dbReference>
<name>W4HHE1_9RHOB</name>
<dbReference type="SUPFAM" id="SSF100950">
    <property type="entry name" value="NagB/RpiA/CoA transferase-like"/>
    <property type="match status" value="1"/>
</dbReference>
<dbReference type="PANTHER" id="PTHR21432">
    <property type="entry name" value="ACETYL-COA HYDROLASE-RELATED"/>
    <property type="match status" value="1"/>
</dbReference>
<organism evidence="2 3">
    <name type="scientific">Roseivivax marinus</name>
    <dbReference type="NCBI Taxonomy" id="1379903"/>
    <lineage>
        <taxon>Bacteria</taxon>
        <taxon>Pseudomonadati</taxon>
        <taxon>Pseudomonadota</taxon>
        <taxon>Alphaproteobacteria</taxon>
        <taxon>Rhodobacterales</taxon>
        <taxon>Roseobacteraceae</taxon>
        <taxon>Roseivivax</taxon>
    </lineage>
</organism>
<dbReference type="Proteomes" id="UP000019063">
    <property type="component" value="Unassembled WGS sequence"/>
</dbReference>